<evidence type="ECO:0000256" key="4">
    <source>
        <dbReference type="ARBA" id="ARBA00023136"/>
    </source>
</evidence>
<evidence type="ECO:0000256" key="1">
    <source>
        <dbReference type="ARBA" id="ARBA00004141"/>
    </source>
</evidence>
<evidence type="ECO:0000256" key="2">
    <source>
        <dbReference type="ARBA" id="ARBA00022692"/>
    </source>
</evidence>
<evidence type="ECO:0000256" key="3">
    <source>
        <dbReference type="ARBA" id="ARBA00022989"/>
    </source>
</evidence>
<comment type="subcellular location">
    <subcellularLocation>
        <location evidence="1">Membrane</location>
        <topology evidence="1">Multi-pass membrane protein</topology>
    </subcellularLocation>
</comment>
<gene>
    <name evidence="6" type="ORF">Terrestrivirus9_24</name>
</gene>
<dbReference type="GO" id="GO:0016020">
    <property type="term" value="C:membrane"/>
    <property type="evidence" value="ECO:0007669"/>
    <property type="project" value="UniProtKB-SubCell"/>
</dbReference>
<feature type="transmembrane region" description="Helical" evidence="5">
    <location>
        <begin position="45"/>
        <end position="64"/>
    </location>
</feature>
<proteinExistence type="predicted"/>
<accession>A0A3G4ZNY1</accession>
<sequence length="227" mass="25936">MDTNVDEVRMKNVAYGVSKVYELVTQSLLFYCLGMFIGYNFIVPLMHLFVTMFTFVSIFAFVLSGNDSSKWFWMNSVAISLGIISGPVIAIAYELDPLILPTAAVSTTAIFAFFTYHAKNIRDEDMNYMGSFLYSSLLASVIVGFVMLFFRVSQFVQLVYLGLGLVMFCGFISYDTKLMYDRFKKGETNYYDHAMNLFLDIINVFIKILNILMILSGKKKDNKKDKQ</sequence>
<organism evidence="6">
    <name type="scientific">Terrestrivirus sp</name>
    <dbReference type="NCBI Taxonomy" id="2487775"/>
    <lineage>
        <taxon>Viruses</taxon>
        <taxon>Varidnaviria</taxon>
        <taxon>Bamfordvirae</taxon>
        <taxon>Nucleocytoviricota</taxon>
        <taxon>Megaviricetes</taxon>
        <taxon>Imitervirales</taxon>
        <taxon>Mimiviridae</taxon>
        <taxon>Klosneuvirinae</taxon>
    </lineage>
</organism>
<feature type="transmembrane region" description="Helical" evidence="5">
    <location>
        <begin position="20"/>
        <end position="39"/>
    </location>
</feature>
<feature type="transmembrane region" description="Helical" evidence="5">
    <location>
        <begin position="71"/>
        <end position="92"/>
    </location>
</feature>
<keyword evidence="4 5" id="KW-0472">Membrane</keyword>
<protein>
    <recommendedName>
        <fullName evidence="7">Bax inhibitor 1</fullName>
    </recommendedName>
</protein>
<dbReference type="PANTHER" id="PTHR23291:SF32">
    <property type="entry name" value="BAX INHIBITOR 1"/>
    <property type="match status" value="1"/>
</dbReference>
<keyword evidence="2 5" id="KW-0812">Transmembrane</keyword>
<feature type="transmembrane region" description="Helical" evidence="5">
    <location>
        <begin position="155"/>
        <end position="174"/>
    </location>
</feature>
<feature type="transmembrane region" description="Helical" evidence="5">
    <location>
        <begin position="128"/>
        <end position="149"/>
    </location>
</feature>
<dbReference type="InterPro" id="IPR006214">
    <property type="entry name" value="Bax_inhibitor_1-related"/>
</dbReference>
<evidence type="ECO:0000313" key="6">
    <source>
        <dbReference type="EMBL" id="AYV76587.1"/>
    </source>
</evidence>
<reference evidence="6" key="1">
    <citation type="submission" date="2018-10" db="EMBL/GenBank/DDBJ databases">
        <title>Hidden diversity of soil giant viruses.</title>
        <authorList>
            <person name="Schulz F."/>
            <person name="Alteio L."/>
            <person name="Goudeau D."/>
            <person name="Ryan E.M."/>
            <person name="Malmstrom R.R."/>
            <person name="Blanchard J."/>
            <person name="Woyke T."/>
        </authorList>
    </citation>
    <scope>NUCLEOTIDE SEQUENCE</scope>
    <source>
        <strain evidence="6">TEV1</strain>
    </source>
</reference>
<feature type="transmembrane region" description="Helical" evidence="5">
    <location>
        <begin position="195"/>
        <end position="215"/>
    </location>
</feature>
<dbReference type="Pfam" id="PF01027">
    <property type="entry name" value="Bax1-I"/>
    <property type="match status" value="1"/>
</dbReference>
<dbReference type="EMBL" id="MK071987">
    <property type="protein sequence ID" value="AYV76587.1"/>
    <property type="molecule type" value="Genomic_DNA"/>
</dbReference>
<name>A0A3G4ZNY1_9VIRU</name>
<feature type="transmembrane region" description="Helical" evidence="5">
    <location>
        <begin position="98"/>
        <end position="116"/>
    </location>
</feature>
<dbReference type="PANTHER" id="PTHR23291">
    <property type="entry name" value="BAX INHIBITOR-RELATED"/>
    <property type="match status" value="1"/>
</dbReference>
<evidence type="ECO:0000256" key="5">
    <source>
        <dbReference type="SAM" id="Phobius"/>
    </source>
</evidence>
<keyword evidence="3 5" id="KW-1133">Transmembrane helix</keyword>
<evidence type="ECO:0008006" key="7">
    <source>
        <dbReference type="Google" id="ProtNLM"/>
    </source>
</evidence>